<name>A0A0G1DI81_9BACT</name>
<dbReference type="AlphaFoldDB" id="A0A0G1DI81"/>
<evidence type="ECO:0000313" key="2">
    <source>
        <dbReference type="Proteomes" id="UP000034894"/>
    </source>
</evidence>
<proteinExistence type="predicted"/>
<gene>
    <name evidence="1" type="ORF">UV73_C0008G0065</name>
</gene>
<dbReference type="EMBL" id="LCFP01000008">
    <property type="protein sequence ID" value="KKS97545.1"/>
    <property type="molecule type" value="Genomic_DNA"/>
</dbReference>
<sequence length="43" mass="5171">ESFRGNYRHLVTPFKADRLFYLESVTYVSQPTQLTKTRKLKHN</sequence>
<evidence type="ECO:0000313" key="1">
    <source>
        <dbReference type="EMBL" id="KKS97545.1"/>
    </source>
</evidence>
<protein>
    <submittedName>
        <fullName evidence="1">Uncharacterized protein</fullName>
    </submittedName>
</protein>
<reference evidence="1 2" key="1">
    <citation type="journal article" date="2015" name="Nature">
        <title>rRNA introns, odd ribosomes, and small enigmatic genomes across a large radiation of phyla.</title>
        <authorList>
            <person name="Brown C.T."/>
            <person name="Hug L.A."/>
            <person name="Thomas B.C."/>
            <person name="Sharon I."/>
            <person name="Castelle C.J."/>
            <person name="Singh A."/>
            <person name="Wilkins M.J."/>
            <person name="Williams K.H."/>
            <person name="Banfield J.F."/>
        </authorList>
    </citation>
    <scope>NUCLEOTIDE SEQUENCE [LARGE SCALE GENOMIC DNA]</scope>
</reference>
<comment type="caution">
    <text evidence="1">The sequence shown here is derived from an EMBL/GenBank/DDBJ whole genome shotgun (WGS) entry which is preliminary data.</text>
</comment>
<feature type="non-terminal residue" evidence="1">
    <location>
        <position position="1"/>
    </location>
</feature>
<accession>A0A0G1DI81</accession>
<dbReference type="Proteomes" id="UP000034894">
    <property type="component" value="Unassembled WGS sequence"/>
</dbReference>
<organism evidence="1 2">
    <name type="scientific">Candidatus Gottesmanbacteria bacterium GW2011_GWA2_43_14</name>
    <dbReference type="NCBI Taxonomy" id="1618443"/>
    <lineage>
        <taxon>Bacteria</taxon>
        <taxon>Candidatus Gottesmaniibacteriota</taxon>
    </lineage>
</organism>